<evidence type="ECO:0000256" key="1">
    <source>
        <dbReference type="SAM" id="MobiDB-lite"/>
    </source>
</evidence>
<dbReference type="Proteomes" id="UP001372834">
    <property type="component" value="Unassembled WGS sequence"/>
</dbReference>
<evidence type="ECO:0000313" key="3">
    <source>
        <dbReference type="Proteomes" id="UP001372834"/>
    </source>
</evidence>
<feature type="compositionally biased region" description="Basic and acidic residues" evidence="1">
    <location>
        <begin position="20"/>
        <end position="29"/>
    </location>
</feature>
<name>A0AAN8PDT7_POLSC</name>
<accession>A0AAN8PDT7</accession>
<comment type="caution">
    <text evidence="2">The sequence shown here is derived from an EMBL/GenBank/DDBJ whole genome shotgun (WGS) entry which is preliminary data.</text>
</comment>
<feature type="region of interest" description="Disordered" evidence="1">
    <location>
        <begin position="1"/>
        <end position="53"/>
    </location>
</feature>
<protein>
    <submittedName>
        <fullName evidence="2">Uncharacterized protein</fullName>
    </submittedName>
</protein>
<dbReference type="AlphaFoldDB" id="A0AAN8PDT7"/>
<dbReference type="EMBL" id="JAWJWE010000037">
    <property type="protein sequence ID" value="KAK6625349.1"/>
    <property type="molecule type" value="Genomic_DNA"/>
</dbReference>
<gene>
    <name evidence="2" type="ORF">RUM43_005646</name>
</gene>
<organism evidence="2 3">
    <name type="scientific">Polyplax serrata</name>
    <name type="common">Common mouse louse</name>
    <dbReference type="NCBI Taxonomy" id="468196"/>
    <lineage>
        <taxon>Eukaryota</taxon>
        <taxon>Metazoa</taxon>
        <taxon>Ecdysozoa</taxon>
        <taxon>Arthropoda</taxon>
        <taxon>Hexapoda</taxon>
        <taxon>Insecta</taxon>
        <taxon>Pterygota</taxon>
        <taxon>Neoptera</taxon>
        <taxon>Paraneoptera</taxon>
        <taxon>Psocodea</taxon>
        <taxon>Troctomorpha</taxon>
        <taxon>Phthiraptera</taxon>
        <taxon>Anoplura</taxon>
        <taxon>Polyplacidae</taxon>
        <taxon>Polyplax</taxon>
    </lineage>
</organism>
<evidence type="ECO:0000313" key="2">
    <source>
        <dbReference type="EMBL" id="KAK6625349.1"/>
    </source>
</evidence>
<proteinExistence type="predicted"/>
<sequence>MDEMKKDSSITGTKGKHPRRSEVVRKTAVVDDDDDDDGRDVDGSPDGNHEKVV</sequence>
<reference evidence="2 3" key="1">
    <citation type="submission" date="2023-10" db="EMBL/GenBank/DDBJ databases">
        <title>Genomes of two closely related lineages of the louse Polyplax serrata with different host specificities.</title>
        <authorList>
            <person name="Martinu J."/>
            <person name="Tarabai H."/>
            <person name="Stefka J."/>
            <person name="Hypsa V."/>
        </authorList>
    </citation>
    <scope>NUCLEOTIDE SEQUENCE [LARGE SCALE GENOMIC DNA]</scope>
    <source>
        <strain evidence="2">HR10_N</strain>
    </source>
</reference>
<feature type="compositionally biased region" description="Acidic residues" evidence="1">
    <location>
        <begin position="30"/>
        <end position="39"/>
    </location>
</feature>